<feature type="region of interest" description="Disordered" evidence="2">
    <location>
        <begin position="1699"/>
        <end position="1767"/>
    </location>
</feature>
<accession>A0A401NR03</accession>
<evidence type="ECO:0000256" key="1">
    <source>
        <dbReference type="SAM" id="Coils"/>
    </source>
</evidence>
<dbReference type="InterPro" id="IPR057881">
    <property type="entry name" value="ICE1_C"/>
</dbReference>
<feature type="compositionally biased region" description="Polar residues" evidence="2">
    <location>
        <begin position="1989"/>
        <end position="2000"/>
    </location>
</feature>
<feature type="region of interest" description="Disordered" evidence="2">
    <location>
        <begin position="540"/>
        <end position="587"/>
    </location>
</feature>
<name>A0A401NR03_SCYTO</name>
<feature type="compositionally biased region" description="Basic and acidic residues" evidence="2">
    <location>
        <begin position="1977"/>
        <end position="1988"/>
    </location>
</feature>
<dbReference type="OMA" id="YCYTGIR"/>
<dbReference type="PANTHER" id="PTHR11852">
    <property type="entry name" value="PLATELET-ACTIVATING FACTOR ACETYLHYDROLASE"/>
    <property type="match status" value="1"/>
</dbReference>
<feature type="domain" description="Little elongation complex subunit 1 C-terminal" evidence="3">
    <location>
        <begin position="2247"/>
        <end position="2439"/>
    </location>
</feature>
<feature type="region of interest" description="Disordered" evidence="2">
    <location>
        <begin position="1636"/>
        <end position="1668"/>
    </location>
</feature>
<evidence type="ECO:0000313" key="4">
    <source>
        <dbReference type="EMBL" id="GCB63306.1"/>
    </source>
</evidence>
<reference evidence="4 5" key="1">
    <citation type="journal article" date="2018" name="Nat. Ecol. Evol.">
        <title>Shark genomes provide insights into elasmobranch evolution and the origin of vertebrates.</title>
        <authorList>
            <person name="Hara Y"/>
            <person name="Yamaguchi K"/>
            <person name="Onimaru K"/>
            <person name="Kadota M"/>
            <person name="Koyanagi M"/>
            <person name="Keeley SD"/>
            <person name="Tatsumi K"/>
            <person name="Tanaka K"/>
            <person name="Motone F"/>
            <person name="Kageyama Y"/>
            <person name="Nozu R"/>
            <person name="Adachi N"/>
            <person name="Nishimura O"/>
            <person name="Nakagawa R"/>
            <person name="Tanegashima C"/>
            <person name="Kiyatake I"/>
            <person name="Matsumoto R"/>
            <person name="Murakumo K"/>
            <person name="Nishida K"/>
            <person name="Terakita A"/>
            <person name="Kuratani S"/>
            <person name="Sato K"/>
            <person name="Hyodo S Kuraku.S."/>
        </authorList>
    </citation>
    <scope>NUCLEOTIDE SEQUENCE [LARGE SCALE GENOMIC DNA]</scope>
</reference>
<proteinExistence type="predicted"/>
<evidence type="ECO:0000256" key="2">
    <source>
        <dbReference type="SAM" id="MobiDB-lite"/>
    </source>
</evidence>
<feature type="region of interest" description="Disordered" evidence="2">
    <location>
        <begin position="264"/>
        <end position="318"/>
    </location>
</feature>
<sequence length="2450" mass="270951">MMPGESRSQAAEVVADAVTAGSVSCVNCDTLQQNLNEYVTALIALKQKIIDTDHVLTEYQKKCDDILYLCMISVVNWMEVFDFRNAKFPEFQFCMLCFSYKALVLQLQKTERDCKTLRDQLDELLQKFAPVEKCKEEMDAMRVELEEKRSSIKMYQQTHLEFNELQQEQARNDAVKKKLESRVKRMEETTSKQNAEIKQLKKEKTTLERKLKKTQDKLMLQQKNGIKVLKDAQTQNEQEVPTKIDTNKVKVLLEEIWMCIEKPNAQENPNKNTGKQGPSQKKCKTVRSSLSNPSHSSPLETSELPTPSPPHQLECDQEENRLSKMDESLIDEGLKNNGDSAFYEDKTIELTGQKDLAASPTASSTDTDNVDDDDDEQDDLSRQLQEILDWTEPLPPQLSPLPCSPSNKKILFGDITDSSDDESSNLPGRSCSESVPETEQLDSSGCTEVLITDQTSMVEACISSSMVGEVSAEKMDCSEAETEDLNEHVLTKTEVEGEMPDPCLIVKDAQCRNEESKEVQSLPEEPLTRTPEMYNVKNLTSPQHNYNDDMQGDNTTESSKNTVVPVTSNLKTVEPEPERSKPSSKEEYRMDTFVKEVEARELASQETSSFGQLATNLEATEAEVHCTSNSQRGESIVASILPSDMENTTSVSAIKEQIGASTVEEVMPLSKLDSKVVHDVAQDNSAECIPPGDMEMEEINGNCFTSDRQKGECTQTLLQPTAAKLPQAEPLTKEQNLYKMEEAKSSAEAYCSMETDVDQNLSKNCISPECTEMEEMNSGTLIPGNQNNERTRTSVPASGFEQTHTAFVAEEQSELDKIQEIAPLADFDCSIETTVSQDKSNNFVSEEDTEMENINSVSSLSDNQKVKCTLTLSNDIEESVTKEPIGLDGIQDTAVLGKTDNSVITDVAKVTSEDSVCTRALEINNVDSKSSTSGSPNNELPVPSEEECIRHGKSVLIIKEKDSLNKLEISSLSLNKLEEISSLQSDCSLIAGTAQNSSIYSRDMEMNEVDSNSSTSDRQQDKYISTFVPISTQLTQAESTTRGQDCLKVEQASPLVEFDSGVLPYRCKDFVSPHVLEMEDDSSSECASIECTLISVESSIDEPEIKFTIKEYDIITRAKEASSFLESDCSFVVTDLAQDKSADCTSTMGISNKCDRFFSTWSESAEDTGKIKCMGRESPVDKWDEGKDQLMENEEKGKSDIGEINNPTLNLSGECASSVQIATQFEINTYSTQSTSPDELQGSIGQENLIDVGQNKACDTLNNNVEQSEESASSEKSEDIHLKSRKRPGKEIPLQESGTASPQICEMNPQNSEAEVSMLVRKIKRKQWHRKIPTPQGETEAIDQKVVEREIATEVFTPGNLNRELKVQTGVGKLETEHHTPSVNGRVTVQCDELPFDSKGASESHKTGCNIESITHSKDESAIYPECIESTTEPVTLDEENSCQTPVRKANADTNMNYENADENGDNTMSVKCEASTSALDLDTPALQVCDNESFSELSPSTGRLLGRTQIENENLMKNNYQQNETEAVERLKNSLEVSSNQDSNVCVKEHFGNQMEKNTIGIAEDVPNCISNRTMVNNSTNTPLGTTCSHIPFVQRVDSSTQTENDDSQMVLYTGSDLLLAAPKSVPQMDFVEEDEVGTPKAKRHASYSDLWNPSLPDTPSDHQRPIHTVGLNQEGALFENTGDNSVDVELFGTSKCEQTSKKTAKSRKPCRKLPTDTIEADGDAQQNGGLQKADVQSTSKSRVGLRRNKRGSNPNNPPVQANTDTFTPVLCTQEIHQVMLEMGKPLPPLLPPLVATPPRTARATKPVSPLIKISSIISLNSPADHLASPSKETSKTASVSPPLDYPQQKSPSMHSPSPLEFASNERIQSSPLQFCTTTPKHAVPVPGRLPQSASSTGGSALPQENSVKILDAMYPNLSARARTLNILRGNVQLSIRGPTDSETQAGAVNQIMGFKAINSATTAFVKAVSNNRLEGTKADGREKDLEQQQPDIACTSGTVEKPRRKQMAAKRSAEDNGAGKAKRLRTENKCQTVDVTTDSITPQETSTVNVIDATQPIFNRLEEQQTKLEHKIAEQQTELEHISQPLESINSDEEAVASALMKITQSCFDLLPVLRSHVFVGNIPQLPVLRDEEKEVICELSGNKDLTEALLMAIIKKLKAEQTTLDGNCLQALSRVYVAICRQQGDLERARLLSYSILKEDFPDSSKLLLLILSVWRSIFSTQGPVNKAMQAVAKQRAKGDVLNCLTAYLSWEKNSPLDVSSLVSSFLIAMQQSPKVRFQTSDEYGMDFNGDMWELIYAIDLLCSQQPWTWTHDCFIRKEVWPVMDKWMKRRKGQNNILHIKDVTVAGVMRLIGCLGQQGLKKESSVAVKNMAAVMNKFLQHACQEGVPWPVQLSAVYAVYDLAPSNPEGAVEALHTWRASVTEQLPSAASNCLMELDQRFNSEITNP</sequence>
<dbReference type="OrthoDB" id="2238957at2759"/>
<feature type="region of interest" description="Disordered" evidence="2">
    <location>
        <begin position="1824"/>
        <end position="1862"/>
    </location>
</feature>
<feature type="compositionally biased region" description="Basic residues" evidence="2">
    <location>
        <begin position="1704"/>
        <end position="1713"/>
    </location>
</feature>
<gene>
    <name evidence="4" type="ORF">scyTo_0011599</name>
</gene>
<organism evidence="4 5">
    <name type="scientific">Scyliorhinus torazame</name>
    <name type="common">Cloudy catshark</name>
    <name type="synonym">Catulus torazame</name>
    <dbReference type="NCBI Taxonomy" id="75743"/>
    <lineage>
        <taxon>Eukaryota</taxon>
        <taxon>Metazoa</taxon>
        <taxon>Chordata</taxon>
        <taxon>Craniata</taxon>
        <taxon>Vertebrata</taxon>
        <taxon>Chondrichthyes</taxon>
        <taxon>Elasmobranchii</taxon>
        <taxon>Galeomorphii</taxon>
        <taxon>Galeoidea</taxon>
        <taxon>Carcharhiniformes</taxon>
        <taxon>Scyliorhinidae</taxon>
        <taxon>Scyliorhinus</taxon>
    </lineage>
</organism>
<feature type="region of interest" description="Disordered" evidence="2">
    <location>
        <begin position="1977"/>
        <end position="2032"/>
    </location>
</feature>
<feature type="region of interest" description="Disordered" evidence="2">
    <location>
        <begin position="392"/>
        <end position="444"/>
    </location>
</feature>
<keyword evidence="1" id="KW-0175">Coiled coil</keyword>
<feature type="compositionally biased region" description="Polar residues" evidence="2">
    <location>
        <begin position="1726"/>
        <end position="1743"/>
    </location>
</feature>
<feature type="compositionally biased region" description="Basic and acidic residues" evidence="2">
    <location>
        <begin position="1273"/>
        <end position="1282"/>
    </location>
</feature>
<feature type="region of interest" description="Disordered" evidence="2">
    <location>
        <begin position="1264"/>
        <end position="1310"/>
    </location>
</feature>
<keyword evidence="5" id="KW-1185">Reference proteome</keyword>
<feature type="compositionally biased region" description="Polar residues" evidence="2">
    <location>
        <begin position="265"/>
        <end position="279"/>
    </location>
</feature>
<feature type="compositionally biased region" description="Polar residues" evidence="2">
    <location>
        <begin position="927"/>
        <end position="938"/>
    </location>
</feature>
<dbReference type="STRING" id="75743.A0A401NR03"/>
<feature type="compositionally biased region" description="Polar residues" evidence="2">
    <location>
        <begin position="1296"/>
        <end position="1310"/>
    </location>
</feature>
<feature type="compositionally biased region" description="Acidic residues" evidence="2">
    <location>
        <begin position="368"/>
        <end position="378"/>
    </location>
</feature>
<evidence type="ECO:0000259" key="3">
    <source>
        <dbReference type="Pfam" id="PF25817"/>
    </source>
</evidence>
<feature type="compositionally biased region" description="Polar residues" evidence="2">
    <location>
        <begin position="424"/>
        <end position="444"/>
    </location>
</feature>
<dbReference type="Pfam" id="PF25817">
    <property type="entry name" value="ICE1_C"/>
    <property type="match status" value="1"/>
</dbReference>
<feature type="region of interest" description="Disordered" evidence="2">
    <location>
        <begin position="927"/>
        <end position="946"/>
    </location>
</feature>
<feature type="region of interest" description="Disordered" evidence="2">
    <location>
        <begin position="353"/>
        <end position="379"/>
    </location>
</feature>
<feature type="compositionally biased region" description="Pro residues" evidence="2">
    <location>
        <begin position="393"/>
        <end position="403"/>
    </location>
</feature>
<feature type="compositionally biased region" description="Low complexity" evidence="2">
    <location>
        <begin position="288"/>
        <end position="299"/>
    </location>
</feature>
<feature type="compositionally biased region" description="Basic and acidic residues" evidence="2">
    <location>
        <begin position="573"/>
        <end position="587"/>
    </location>
</feature>
<protein>
    <recommendedName>
        <fullName evidence="3">Little elongation complex subunit 1 C-terminal domain-containing protein</fullName>
    </recommendedName>
</protein>
<evidence type="ECO:0000313" key="5">
    <source>
        <dbReference type="Proteomes" id="UP000288216"/>
    </source>
</evidence>
<dbReference type="PANTHER" id="PTHR11852:SF4">
    <property type="entry name" value="LITTLE ELONGATION COMPLEX SUBUNIT 1"/>
    <property type="match status" value="1"/>
</dbReference>
<feature type="compositionally biased region" description="Polar residues" evidence="2">
    <location>
        <begin position="1753"/>
        <end position="1767"/>
    </location>
</feature>
<dbReference type="EMBL" id="BFAA01005329">
    <property type="protein sequence ID" value="GCB63306.1"/>
    <property type="molecule type" value="Genomic_DNA"/>
</dbReference>
<dbReference type="Proteomes" id="UP000288216">
    <property type="component" value="Unassembled WGS sequence"/>
</dbReference>
<comment type="caution">
    <text evidence="4">The sequence shown here is derived from an EMBL/GenBank/DDBJ whole genome shotgun (WGS) entry which is preliminary data.</text>
</comment>
<feature type="coiled-coil region" evidence="1">
    <location>
        <begin position="100"/>
        <end position="224"/>
    </location>
</feature>
<feature type="compositionally biased region" description="Polar residues" evidence="2">
    <location>
        <begin position="552"/>
        <end position="571"/>
    </location>
</feature>